<dbReference type="AlphaFoldDB" id="A0AAV0GR57"/>
<dbReference type="Proteomes" id="UP001154282">
    <property type="component" value="Unassembled WGS sequence"/>
</dbReference>
<dbReference type="GO" id="GO:0005509">
    <property type="term" value="F:calcium ion binding"/>
    <property type="evidence" value="ECO:0007669"/>
    <property type="project" value="InterPro"/>
</dbReference>
<dbReference type="PANTHER" id="PTHR47319:SF2">
    <property type="entry name" value="CALCIUM-BINDING PROTEIN PBP1-LIKE"/>
    <property type="match status" value="1"/>
</dbReference>
<dbReference type="SUPFAM" id="SSF47473">
    <property type="entry name" value="EF-hand"/>
    <property type="match status" value="1"/>
</dbReference>
<evidence type="ECO:0000313" key="3">
    <source>
        <dbReference type="EMBL" id="CAI0375535.1"/>
    </source>
</evidence>
<gene>
    <name evidence="3" type="ORF">LITE_LOCUS633</name>
</gene>
<dbReference type="InterPro" id="IPR044205">
    <property type="entry name" value="KIC/PBP1/KRP1"/>
</dbReference>
<name>A0AAV0GR57_9ROSI</name>
<reference evidence="3" key="1">
    <citation type="submission" date="2022-08" db="EMBL/GenBank/DDBJ databases">
        <authorList>
            <person name="Gutierrez-Valencia J."/>
        </authorList>
    </citation>
    <scope>NUCLEOTIDE SEQUENCE</scope>
</reference>
<evidence type="ECO:0000313" key="4">
    <source>
        <dbReference type="Proteomes" id="UP001154282"/>
    </source>
</evidence>
<dbReference type="EMBL" id="CAMGYJ010000002">
    <property type="protein sequence ID" value="CAI0375535.1"/>
    <property type="molecule type" value="Genomic_DNA"/>
</dbReference>
<dbReference type="PANTHER" id="PTHR47319">
    <property type="entry name" value="CALCIUM-BINDING PROTEIN KIC"/>
    <property type="match status" value="1"/>
</dbReference>
<accession>A0AAV0GR57</accession>
<organism evidence="3 4">
    <name type="scientific">Linum tenue</name>
    <dbReference type="NCBI Taxonomy" id="586396"/>
    <lineage>
        <taxon>Eukaryota</taxon>
        <taxon>Viridiplantae</taxon>
        <taxon>Streptophyta</taxon>
        <taxon>Embryophyta</taxon>
        <taxon>Tracheophyta</taxon>
        <taxon>Spermatophyta</taxon>
        <taxon>Magnoliopsida</taxon>
        <taxon>eudicotyledons</taxon>
        <taxon>Gunneridae</taxon>
        <taxon>Pentapetalae</taxon>
        <taxon>rosids</taxon>
        <taxon>fabids</taxon>
        <taxon>Malpighiales</taxon>
        <taxon>Linaceae</taxon>
        <taxon>Linum</taxon>
    </lineage>
</organism>
<protein>
    <recommendedName>
        <fullName evidence="2">EF-hand domain-containing protein</fullName>
    </recommendedName>
</protein>
<comment type="caution">
    <text evidence="3">The sequence shown here is derived from an EMBL/GenBank/DDBJ whole genome shotgun (WGS) entry which is preliminary data.</text>
</comment>
<dbReference type="Pfam" id="PF13833">
    <property type="entry name" value="EF-hand_8"/>
    <property type="match status" value="1"/>
</dbReference>
<proteinExistence type="predicted"/>
<sequence>MDLMMDCEFEDHLPSMMKRLGAEGFMEELCKGFRLLMEDEQGVITCDSLKRNSVLLLGLDQEMGDDEIVSMMVEGDLDGDGAINQMEFCILMFRLSPALVDGSKQVLCSNRGGHCCSASPANYYT</sequence>
<dbReference type="Gene3D" id="1.10.238.10">
    <property type="entry name" value="EF-hand"/>
    <property type="match status" value="1"/>
</dbReference>
<dbReference type="InterPro" id="IPR002048">
    <property type="entry name" value="EF_hand_dom"/>
</dbReference>
<dbReference type="InterPro" id="IPR011992">
    <property type="entry name" value="EF-hand-dom_pair"/>
</dbReference>
<dbReference type="InterPro" id="IPR018247">
    <property type="entry name" value="EF_Hand_1_Ca_BS"/>
</dbReference>
<keyword evidence="4" id="KW-1185">Reference proteome</keyword>
<feature type="domain" description="EF-hand" evidence="2">
    <location>
        <begin position="63"/>
        <end position="98"/>
    </location>
</feature>
<keyword evidence="1" id="KW-0106">Calcium</keyword>
<dbReference type="PROSITE" id="PS00018">
    <property type="entry name" value="EF_HAND_1"/>
    <property type="match status" value="1"/>
</dbReference>
<evidence type="ECO:0000256" key="1">
    <source>
        <dbReference type="ARBA" id="ARBA00022837"/>
    </source>
</evidence>
<dbReference type="PROSITE" id="PS50222">
    <property type="entry name" value="EF_HAND_2"/>
    <property type="match status" value="1"/>
</dbReference>
<evidence type="ECO:0000259" key="2">
    <source>
        <dbReference type="PROSITE" id="PS50222"/>
    </source>
</evidence>